<evidence type="ECO:0000313" key="1">
    <source>
        <dbReference type="EMBL" id="KAL2555679.1"/>
    </source>
</evidence>
<dbReference type="Gene3D" id="1.25.40.10">
    <property type="entry name" value="Tetratricopeptide repeat domain"/>
    <property type="match status" value="1"/>
</dbReference>
<accession>A0ABD1X1B0</accession>
<dbReference type="AlphaFoldDB" id="A0ABD1X1B0"/>
<sequence length="569" mass="64233">MSIFLSPKTAVLCFCYTKISSSHLLNYLLLSLPPTIRLFTTGQTLVTMGFEMVPCIVECPLHVVPQAFGSSLSSSLFTSSSSTTNCTRNQKLCRFVLSNPFSSQAFNKTLSRGHTIKRSCCSNLGDIFYEEPSNHVEGLNDRFSLLEGEENEGDRSNRLHCEISETSPSTSKYAMNKNSFLPSNFDFLEPMKLGIRPEALDWPERETVMWATLEQKANSFDLPLSLRMLKKKLQLEEVFTHSEDSVCCSVKKAFASMVFIVVELQSYALQMREALCHEDLEIIIAKVQKEMHSSFVWLFQHVFSRTPALMIYLMILLANFSVYSVCHNVSIAEASLLGSSSIESTLVSESGASGGDYVLDEVSVVGNEQKTNPSKTSRHPEVLQEELLQVGDQDLRSVEELNLWNSVVEEATKIEAGLRNVILDHDVMQQFVTPVSVELEPDDYEDYLRTDLLYQIALSQEPNNPLLLCNYAQFLHLVTHDYDRAEQCFKQAVQAEPPDAESLSQYATFLWKVRQDFWAAEERYLQALAVEPDNSHYASKYANFLWNTGGEETCFPLDNSHPSSSTPNF</sequence>
<keyword evidence="2" id="KW-1185">Reference proteome</keyword>
<comment type="caution">
    <text evidence="1">The sequence shown here is derived from an EMBL/GenBank/DDBJ whole genome shotgun (WGS) entry which is preliminary data.</text>
</comment>
<dbReference type="SUPFAM" id="SSF48452">
    <property type="entry name" value="TPR-like"/>
    <property type="match status" value="1"/>
</dbReference>
<name>A0ABD1X1B0_9LAMI</name>
<reference evidence="2" key="1">
    <citation type="submission" date="2024-07" db="EMBL/GenBank/DDBJ databases">
        <title>Two chromosome-level genome assemblies of Korean endemic species Abeliophyllum distichum and Forsythia ovata (Oleaceae).</title>
        <authorList>
            <person name="Jang H."/>
        </authorList>
    </citation>
    <scope>NUCLEOTIDE SEQUENCE [LARGE SCALE GENOMIC DNA]</scope>
</reference>
<dbReference type="InterPro" id="IPR011990">
    <property type="entry name" value="TPR-like_helical_dom_sf"/>
</dbReference>
<protein>
    <submittedName>
        <fullName evidence="1">Tetratricopeptide repeat (TPR)-like superfamily protein</fullName>
    </submittedName>
</protein>
<dbReference type="EMBL" id="JBFOLJ010000001">
    <property type="protein sequence ID" value="KAL2555679.1"/>
    <property type="molecule type" value="Genomic_DNA"/>
</dbReference>
<dbReference type="PANTHER" id="PTHR26312:SF176">
    <property type="entry name" value="TETRATRICOPEPTIDE-LIKE HELICAL DOMAIN-CONTAINING PROTEIN-RELATED"/>
    <property type="match status" value="1"/>
</dbReference>
<proteinExistence type="predicted"/>
<evidence type="ECO:0000313" key="2">
    <source>
        <dbReference type="Proteomes" id="UP001604277"/>
    </source>
</evidence>
<organism evidence="1 2">
    <name type="scientific">Forsythia ovata</name>
    <dbReference type="NCBI Taxonomy" id="205694"/>
    <lineage>
        <taxon>Eukaryota</taxon>
        <taxon>Viridiplantae</taxon>
        <taxon>Streptophyta</taxon>
        <taxon>Embryophyta</taxon>
        <taxon>Tracheophyta</taxon>
        <taxon>Spermatophyta</taxon>
        <taxon>Magnoliopsida</taxon>
        <taxon>eudicotyledons</taxon>
        <taxon>Gunneridae</taxon>
        <taxon>Pentapetalae</taxon>
        <taxon>asterids</taxon>
        <taxon>lamiids</taxon>
        <taxon>Lamiales</taxon>
        <taxon>Oleaceae</taxon>
        <taxon>Forsythieae</taxon>
        <taxon>Forsythia</taxon>
    </lineage>
</organism>
<dbReference type="PANTHER" id="PTHR26312">
    <property type="entry name" value="TETRATRICOPEPTIDE REPEAT PROTEIN 5"/>
    <property type="match status" value="1"/>
</dbReference>
<dbReference type="Proteomes" id="UP001604277">
    <property type="component" value="Unassembled WGS sequence"/>
</dbReference>
<gene>
    <name evidence="1" type="ORF">Fot_00418</name>
</gene>